<evidence type="ECO:0000313" key="3">
    <source>
        <dbReference type="Proteomes" id="UP001224890"/>
    </source>
</evidence>
<comment type="caution">
    <text evidence="2">The sequence shown here is derived from an EMBL/GenBank/DDBJ whole genome shotgun (WGS) entry which is preliminary data.</text>
</comment>
<reference evidence="2" key="1">
    <citation type="submission" date="2021-06" db="EMBL/GenBank/DDBJ databases">
        <title>Comparative genomics, transcriptomics and evolutionary studies reveal genomic signatures of adaptation to plant cell wall in hemibiotrophic fungi.</title>
        <authorList>
            <consortium name="DOE Joint Genome Institute"/>
            <person name="Baroncelli R."/>
            <person name="Diaz J.F."/>
            <person name="Benocci T."/>
            <person name="Peng M."/>
            <person name="Battaglia E."/>
            <person name="Haridas S."/>
            <person name="Andreopoulos W."/>
            <person name="Labutti K."/>
            <person name="Pangilinan J."/>
            <person name="Floch G.L."/>
            <person name="Makela M.R."/>
            <person name="Henrissat B."/>
            <person name="Grigoriev I.V."/>
            <person name="Crouch J.A."/>
            <person name="De Vries R.P."/>
            <person name="Sukno S.A."/>
            <person name="Thon M.R."/>
        </authorList>
    </citation>
    <scope>NUCLEOTIDE SEQUENCE</scope>
    <source>
        <strain evidence="2">CBS 193.32</strain>
    </source>
</reference>
<dbReference type="Proteomes" id="UP001224890">
    <property type="component" value="Unassembled WGS sequence"/>
</dbReference>
<dbReference type="GeneID" id="85458770"/>
<dbReference type="EMBL" id="JAHMHR010000009">
    <property type="protein sequence ID" value="KAK1689100.1"/>
    <property type="molecule type" value="Genomic_DNA"/>
</dbReference>
<protein>
    <submittedName>
        <fullName evidence="2">Uncharacterized protein</fullName>
    </submittedName>
</protein>
<dbReference type="RefSeq" id="XP_060432795.1">
    <property type="nucleotide sequence ID" value="XM_060574244.1"/>
</dbReference>
<organism evidence="2 3">
    <name type="scientific">Colletotrichum godetiae</name>
    <dbReference type="NCBI Taxonomy" id="1209918"/>
    <lineage>
        <taxon>Eukaryota</taxon>
        <taxon>Fungi</taxon>
        <taxon>Dikarya</taxon>
        <taxon>Ascomycota</taxon>
        <taxon>Pezizomycotina</taxon>
        <taxon>Sordariomycetes</taxon>
        <taxon>Hypocreomycetidae</taxon>
        <taxon>Glomerellales</taxon>
        <taxon>Glomerellaceae</taxon>
        <taxon>Colletotrichum</taxon>
        <taxon>Colletotrichum acutatum species complex</taxon>
    </lineage>
</organism>
<name>A0AAJ0ARM0_9PEZI</name>
<sequence>MVPLVPLTLKSMYGVRTPSRPALISQAPKQTGKHAKKENRTSRMEPPTPPGSVKYLSHSVHCCLVAS</sequence>
<accession>A0AAJ0ARM0</accession>
<keyword evidence="3" id="KW-1185">Reference proteome</keyword>
<feature type="region of interest" description="Disordered" evidence="1">
    <location>
        <begin position="19"/>
        <end position="52"/>
    </location>
</feature>
<evidence type="ECO:0000313" key="2">
    <source>
        <dbReference type="EMBL" id="KAK1689100.1"/>
    </source>
</evidence>
<evidence type="ECO:0000256" key="1">
    <source>
        <dbReference type="SAM" id="MobiDB-lite"/>
    </source>
</evidence>
<gene>
    <name evidence="2" type="ORF">BDP55DRAFT_654208</name>
</gene>
<dbReference type="AlphaFoldDB" id="A0AAJ0ARM0"/>
<proteinExistence type="predicted"/>